<keyword evidence="5 6" id="KW-0472">Membrane</keyword>
<organism evidence="8 9">
    <name type="scientific">Apatococcus lobatus</name>
    <dbReference type="NCBI Taxonomy" id="904363"/>
    <lineage>
        <taxon>Eukaryota</taxon>
        <taxon>Viridiplantae</taxon>
        <taxon>Chlorophyta</taxon>
        <taxon>core chlorophytes</taxon>
        <taxon>Trebouxiophyceae</taxon>
        <taxon>Chlorellales</taxon>
        <taxon>Chlorellaceae</taxon>
        <taxon>Apatococcus</taxon>
    </lineage>
</organism>
<dbReference type="InterPro" id="IPR013112">
    <property type="entry name" value="FAD-bd_8"/>
</dbReference>
<feature type="domain" description="FAD-binding FR-type" evidence="7">
    <location>
        <begin position="237"/>
        <end position="341"/>
    </location>
</feature>
<dbReference type="GO" id="GO:0016491">
    <property type="term" value="F:oxidoreductase activity"/>
    <property type="evidence" value="ECO:0007669"/>
    <property type="project" value="UniProtKB-KW"/>
</dbReference>
<evidence type="ECO:0000259" key="7">
    <source>
        <dbReference type="PROSITE" id="PS51384"/>
    </source>
</evidence>
<dbReference type="Gene3D" id="3.40.50.80">
    <property type="entry name" value="Nucleotide-binding domain of ferredoxin-NADP reductase (FNR) module"/>
    <property type="match status" value="1"/>
</dbReference>
<dbReference type="SUPFAM" id="SSF63380">
    <property type="entry name" value="Riboflavin synthase domain-like"/>
    <property type="match status" value="1"/>
</dbReference>
<dbReference type="PANTHER" id="PTHR11972">
    <property type="entry name" value="NADPH OXIDASE"/>
    <property type="match status" value="1"/>
</dbReference>
<dbReference type="Pfam" id="PF01794">
    <property type="entry name" value="Ferric_reduct"/>
    <property type="match status" value="1"/>
</dbReference>
<feature type="transmembrane region" description="Helical" evidence="6">
    <location>
        <begin position="123"/>
        <end position="147"/>
    </location>
</feature>
<dbReference type="PROSITE" id="PS51384">
    <property type="entry name" value="FAD_FR"/>
    <property type="match status" value="1"/>
</dbReference>
<dbReference type="InterPro" id="IPR013130">
    <property type="entry name" value="Fe3_Rdtase_TM_dom"/>
</dbReference>
<evidence type="ECO:0000313" key="9">
    <source>
        <dbReference type="Proteomes" id="UP001438707"/>
    </source>
</evidence>
<accession>A0AAW1S8L8</accession>
<dbReference type="GO" id="GO:0005886">
    <property type="term" value="C:plasma membrane"/>
    <property type="evidence" value="ECO:0007669"/>
    <property type="project" value="TreeGrafter"/>
</dbReference>
<evidence type="ECO:0000256" key="2">
    <source>
        <dbReference type="ARBA" id="ARBA00022692"/>
    </source>
</evidence>
<dbReference type="SUPFAM" id="SSF52343">
    <property type="entry name" value="Ferredoxin reductase-like, C-terminal NADP-linked domain"/>
    <property type="match status" value="1"/>
</dbReference>
<evidence type="ECO:0000256" key="5">
    <source>
        <dbReference type="ARBA" id="ARBA00023136"/>
    </source>
</evidence>
<proteinExistence type="predicted"/>
<comment type="subcellular location">
    <subcellularLocation>
        <location evidence="1">Membrane</location>
        <topology evidence="1">Multi-pass membrane protein</topology>
    </subcellularLocation>
</comment>
<dbReference type="InterPro" id="IPR050369">
    <property type="entry name" value="RBOH/FRE"/>
</dbReference>
<feature type="transmembrane region" description="Helical" evidence="6">
    <location>
        <begin position="548"/>
        <end position="578"/>
    </location>
</feature>
<dbReference type="SFLD" id="SFLDS00052">
    <property type="entry name" value="Ferric_Reductase_Domain"/>
    <property type="match status" value="1"/>
</dbReference>
<feature type="transmembrane region" description="Helical" evidence="6">
    <location>
        <begin position="92"/>
        <end position="111"/>
    </location>
</feature>
<evidence type="ECO:0000256" key="4">
    <source>
        <dbReference type="ARBA" id="ARBA00023002"/>
    </source>
</evidence>
<dbReference type="EMBL" id="JALJOS010000002">
    <property type="protein sequence ID" value="KAK9842745.1"/>
    <property type="molecule type" value="Genomic_DNA"/>
</dbReference>
<keyword evidence="4" id="KW-0560">Oxidoreductase</keyword>
<protein>
    <recommendedName>
        <fullName evidence="7">FAD-binding FR-type domain-containing protein</fullName>
    </recommendedName>
</protein>
<dbReference type="PANTHER" id="PTHR11972:SF69">
    <property type="entry name" value="FERRIC REDUCTION OXIDASE 6-RELATED"/>
    <property type="match status" value="1"/>
</dbReference>
<comment type="caution">
    <text evidence="8">The sequence shown here is derived from an EMBL/GenBank/DDBJ whole genome shotgun (WGS) entry which is preliminary data.</text>
</comment>
<dbReference type="InterPro" id="IPR013121">
    <property type="entry name" value="Fe_red_NAD-bd_6"/>
</dbReference>
<dbReference type="Pfam" id="PF08030">
    <property type="entry name" value="NAD_binding_6"/>
    <property type="match status" value="1"/>
</dbReference>
<evidence type="ECO:0000256" key="1">
    <source>
        <dbReference type="ARBA" id="ARBA00004141"/>
    </source>
</evidence>
<dbReference type="SFLD" id="SFLDG01168">
    <property type="entry name" value="Ferric_reductase_subgroup_(FRE"/>
    <property type="match status" value="1"/>
</dbReference>
<evidence type="ECO:0000256" key="3">
    <source>
        <dbReference type="ARBA" id="ARBA00022989"/>
    </source>
</evidence>
<dbReference type="AlphaFoldDB" id="A0AAW1S8L8"/>
<feature type="transmembrane region" description="Helical" evidence="6">
    <location>
        <begin position="505"/>
        <end position="528"/>
    </location>
</feature>
<dbReference type="InterPro" id="IPR017938">
    <property type="entry name" value="Riboflavin_synthase-like_b-brl"/>
</dbReference>
<gene>
    <name evidence="8" type="ORF">WJX74_001676</name>
</gene>
<sequence>MSRCKALTKKVFKYQLPPQRFWAWWCEGLSVLDMIVVVLVLGSVALTFASVFIQYWKPIEAISGLGIALPGPVWRVKLEKLSLAVSNATKPVLWMIFFPIAHTSFITLWTGMEFTTLIRYHRWLGHLLMWMITFHGIAQYACWIHMGTWRSYFTNWNSVAILQKNDIFLAGSIAWIGAIPLWITSMDWCRRRFFSVFYRFHVLGFFIFILFSNMHWPGMWQPMMAGLFVYAVDLIFRVGQASQVSAITAAKVSEDGSILTWQLAADDKMKTCPLQHIFLNIPTISRWTWHPFTIASGSQPGMVTIYTKRFGSWTTELMQRIIRREQLAVRYAGPFGGASQAWDGSDVVVLLAGGIAITPMMGILRDLVARAESQSGRVPSRVYLLWSARTQSEFAVLHRSIAAATNIKAPSGHGQWLTIELHATSPINMPIMTESGRFKDELDAKPTTVTEEHLADPKNFKDRYSPTNTSPDGFLADLTPTVSKTSFRHASPYFFNSPRKMLPKYFGWFHFALVHLFVFLGGFLGLILSRAYNAEIACTRVGLGVNKYSWQAGLLEIVCMILGALGPAYLLLVFPGIVGRYLWRSRQNNASEWPSTQDLDSDHTAHLMENAIGFPEDGLRLPIAQGRLNIPQRLAEIRAAAGAPDFPGTGPKGKCNGIAFYVSGPDPMIGAAQRAVSACKIAGPPIFFRREAWSI</sequence>
<dbReference type="InterPro" id="IPR017927">
    <property type="entry name" value="FAD-bd_FR_type"/>
</dbReference>
<feature type="transmembrane region" description="Helical" evidence="6">
    <location>
        <begin position="21"/>
        <end position="53"/>
    </location>
</feature>
<dbReference type="Proteomes" id="UP001438707">
    <property type="component" value="Unassembled WGS sequence"/>
</dbReference>
<feature type="transmembrane region" description="Helical" evidence="6">
    <location>
        <begin position="167"/>
        <end position="184"/>
    </location>
</feature>
<keyword evidence="2 6" id="KW-0812">Transmembrane</keyword>
<name>A0AAW1S8L8_9CHLO</name>
<keyword evidence="3 6" id="KW-1133">Transmembrane helix</keyword>
<feature type="transmembrane region" description="Helical" evidence="6">
    <location>
        <begin position="196"/>
        <end position="213"/>
    </location>
</feature>
<dbReference type="CDD" id="cd06186">
    <property type="entry name" value="NOX_Duox_like_FAD_NADP"/>
    <property type="match status" value="1"/>
</dbReference>
<dbReference type="InterPro" id="IPR039261">
    <property type="entry name" value="FNR_nucleotide-bd"/>
</dbReference>
<dbReference type="Pfam" id="PF08022">
    <property type="entry name" value="FAD_binding_8"/>
    <property type="match status" value="1"/>
</dbReference>
<keyword evidence="9" id="KW-1185">Reference proteome</keyword>
<evidence type="ECO:0000256" key="6">
    <source>
        <dbReference type="SAM" id="Phobius"/>
    </source>
</evidence>
<evidence type="ECO:0000313" key="8">
    <source>
        <dbReference type="EMBL" id="KAK9842745.1"/>
    </source>
</evidence>
<reference evidence="8 9" key="1">
    <citation type="journal article" date="2024" name="Nat. Commun.">
        <title>Phylogenomics reveals the evolutionary origins of lichenization in chlorophyte algae.</title>
        <authorList>
            <person name="Puginier C."/>
            <person name="Libourel C."/>
            <person name="Otte J."/>
            <person name="Skaloud P."/>
            <person name="Haon M."/>
            <person name="Grisel S."/>
            <person name="Petersen M."/>
            <person name="Berrin J.G."/>
            <person name="Delaux P.M."/>
            <person name="Dal Grande F."/>
            <person name="Keller J."/>
        </authorList>
    </citation>
    <scope>NUCLEOTIDE SEQUENCE [LARGE SCALE GENOMIC DNA]</scope>
    <source>
        <strain evidence="8 9">SAG 2145</strain>
    </source>
</reference>